<evidence type="ECO:0000313" key="2">
    <source>
        <dbReference type="Proteomes" id="UP000224974"/>
    </source>
</evidence>
<protein>
    <submittedName>
        <fullName evidence="1">Uncharacterized protein</fullName>
    </submittedName>
</protein>
<proteinExistence type="predicted"/>
<accession>A0A2C6DQQ4</accession>
<keyword evidence="2" id="KW-1185">Reference proteome</keyword>
<sequence>MRYQAISELRVVAWMVKGTRSLSNFSDGLSLIKSAVFTKKYRLTEIMRPCANDNREVDDFAIRLGAIGQLRP</sequence>
<dbReference type="OrthoDB" id="6540503at2"/>
<dbReference type="EMBL" id="PDDX01000001">
    <property type="protein sequence ID" value="PHI30765.1"/>
    <property type="molecule type" value="Genomic_DNA"/>
</dbReference>
<dbReference type="AlphaFoldDB" id="A0A2C6DQQ4"/>
<organism evidence="1 2">
    <name type="scientific">Budvicia aquatica</name>
    <dbReference type="NCBI Taxonomy" id="82979"/>
    <lineage>
        <taxon>Bacteria</taxon>
        <taxon>Pseudomonadati</taxon>
        <taxon>Pseudomonadota</taxon>
        <taxon>Gammaproteobacteria</taxon>
        <taxon>Enterobacterales</taxon>
        <taxon>Budviciaceae</taxon>
        <taxon>Budvicia</taxon>
    </lineage>
</organism>
<name>A0A2C6DQQ4_9GAMM</name>
<gene>
    <name evidence="1" type="ORF">CRN84_16185</name>
</gene>
<evidence type="ECO:0000313" key="1">
    <source>
        <dbReference type="EMBL" id="PHI30765.1"/>
    </source>
</evidence>
<reference evidence="2" key="1">
    <citation type="submission" date="2017-09" db="EMBL/GenBank/DDBJ databases">
        <title>FDA dAtabase for Regulatory Grade micrObial Sequences (FDA-ARGOS): Supporting development and validation of Infectious Disease Dx tests.</title>
        <authorList>
            <person name="Minogue T."/>
            <person name="Wolcott M."/>
            <person name="Wasieloski L."/>
            <person name="Aguilar W."/>
            <person name="Moore D."/>
            <person name="Tallon L."/>
            <person name="Sadzewicz L."/>
            <person name="Ott S."/>
            <person name="Zhao X."/>
            <person name="Nagaraj S."/>
            <person name="Vavikolanu K."/>
            <person name="Aluvathingal J."/>
            <person name="Nadendla S."/>
            <person name="Sichtig H."/>
        </authorList>
    </citation>
    <scope>NUCLEOTIDE SEQUENCE [LARGE SCALE GENOMIC DNA]</scope>
    <source>
        <strain evidence="2">FDAARGOS_387</strain>
    </source>
</reference>
<comment type="caution">
    <text evidence="1">The sequence shown here is derived from an EMBL/GenBank/DDBJ whole genome shotgun (WGS) entry which is preliminary data.</text>
</comment>
<dbReference type="Proteomes" id="UP000224974">
    <property type="component" value="Unassembled WGS sequence"/>
</dbReference>